<reference evidence="1 2" key="1">
    <citation type="submission" date="2024-06" db="EMBL/GenBank/DDBJ databases">
        <title>The Natural Products Discovery Center: Release of the First 8490 Sequenced Strains for Exploring Actinobacteria Biosynthetic Diversity.</title>
        <authorList>
            <person name="Kalkreuter E."/>
            <person name="Kautsar S.A."/>
            <person name="Yang D."/>
            <person name="Bader C.D."/>
            <person name="Teijaro C.N."/>
            <person name="Fluegel L."/>
            <person name="Davis C.M."/>
            <person name="Simpson J.R."/>
            <person name="Lauterbach L."/>
            <person name="Steele A.D."/>
            <person name="Gui C."/>
            <person name="Meng S."/>
            <person name="Li G."/>
            <person name="Viehrig K."/>
            <person name="Ye F."/>
            <person name="Su P."/>
            <person name="Kiefer A.F."/>
            <person name="Nichols A."/>
            <person name="Cepeda A.J."/>
            <person name="Yan W."/>
            <person name="Fan B."/>
            <person name="Jiang Y."/>
            <person name="Adhikari A."/>
            <person name="Zheng C.-J."/>
            <person name="Schuster L."/>
            <person name="Cowan T.M."/>
            <person name="Smanski M.J."/>
            <person name="Chevrette M.G."/>
            <person name="De Carvalho L.P.S."/>
            <person name="Shen B."/>
        </authorList>
    </citation>
    <scope>NUCLEOTIDE SEQUENCE [LARGE SCALE GENOMIC DNA]</scope>
    <source>
        <strain evidence="1 2">NPDC006337</strain>
    </source>
</reference>
<dbReference type="EMBL" id="JBEXZR010000002">
    <property type="protein sequence ID" value="MEU0706271.1"/>
    <property type="molecule type" value="Genomic_DNA"/>
</dbReference>
<gene>
    <name evidence="1" type="ORF">ABZ508_02680</name>
</gene>
<keyword evidence="2" id="KW-1185">Reference proteome</keyword>
<proteinExistence type="predicted"/>
<sequence>MPERTHPTQADEALRRVQTHPSHAANFLTTIVHALSDRRIARQPLTTAHWCAATDAAVARVLAGLCQHAAADTVVAAFSGMPPLRDGETCGERAIILQATARALR</sequence>
<evidence type="ECO:0000313" key="2">
    <source>
        <dbReference type="Proteomes" id="UP001550378"/>
    </source>
</evidence>
<accession>A0ABV2VYA8</accession>
<protein>
    <submittedName>
        <fullName evidence="1">Uncharacterized protein</fullName>
    </submittedName>
</protein>
<organism evidence="1 2">
    <name type="scientific">Streptomyces lavendulocolor</name>
    <dbReference type="NCBI Taxonomy" id="67316"/>
    <lineage>
        <taxon>Bacteria</taxon>
        <taxon>Bacillati</taxon>
        <taxon>Actinomycetota</taxon>
        <taxon>Actinomycetes</taxon>
        <taxon>Kitasatosporales</taxon>
        <taxon>Streptomycetaceae</taxon>
        <taxon>Streptomyces</taxon>
    </lineage>
</organism>
<dbReference type="Proteomes" id="UP001550378">
    <property type="component" value="Unassembled WGS sequence"/>
</dbReference>
<comment type="caution">
    <text evidence="1">The sequence shown here is derived from an EMBL/GenBank/DDBJ whole genome shotgun (WGS) entry which is preliminary data.</text>
</comment>
<dbReference type="RefSeq" id="WP_359658181.1">
    <property type="nucleotide sequence ID" value="NZ_JBEXZP010000290.1"/>
</dbReference>
<name>A0ABV2VYA8_9ACTN</name>
<evidence type="ECO:0000313" key="1">
    <source>
        <dbReference type="EMBL" id="MEU0706271.1"/>
    </source>
</evidence>